<evidence type="ECO:0000256" key="5">
    <source>
        <dbReference type="ARBA" id="ARBA00023136"/>
    </source>
</evidence>
<dbReference type="Pfam" id="PF01822">
    <property type="entry name" value="WSC"/>
    <property type="match status" value="1"/>
</dbReference>
<dbReference type="InterPro" id="IPR002889">
    <property type="entry name" value="WSC_carb-bd"/>
</dbReference>
<keyword evidence="10" id="KW-1185">Reference proteome</keyword>
<evidence type="ECO:0000259" key="8">
    <source>
        <dbReference type="PROSITE" id="PS51212"/>
    </source>
</evidence>
<dbReference type="AlphaFoldDB" id="A0AAV9HUE2"/>
<feature type="chain" id="PRO_5043877596" evidence="7">
    <location>
        <begin position="22"/>
        <end position="360"/>
    </location>
</feature>
<accession>A0AAV9HUE2</accession>
<keyword evidence="3 7" id="KW-0732">Signal</keyword>
<dbReference type="GO" id="GO:0005886">
    <property type="term" value="C:plasma membrane"/>
    <property type="evidence" value="ECO:0007669"/>
    <property type="project" value="TreeGrafter"/>
</dbReference>
<dbReference type="PROSITE" id="PS51212">
    <property type="entry name" value="WSC"/>
    <property type="match status" value="1"/>
</dbReference>
<organism evidence="9 10">
    <name type="scientific">Cladorrhinum samala</name>
    <dbReference type="NCBI Taxonomy" id="585594"/>
    <lineage>
        <taxon>Eukaryota</taxon>
        <taxon>Fungi</taxon>
        <taxon>Dikarya</taxon>
        <taxon>Ascomycota</taxon>
        <taxon>Pezizomycotina</taxon>
        <taxon>Sordariomycetes</taxon>
        <taxon>Sordariomycetidae</taxon>
        <taxon>Sordariales</taxon>
        <taxon>Podosporaceae</taxon>
        <taxon>Cladorrhinum</taxon>
    </lineage>
</organism>
<gene>
    <name evidence="9" type="ORF">QBC42DRAFT_263147</name>
</gene>
<keyword evidence="4" id="KW-1133">Transmembrane helix</keyword>
<feature type="signal peptide" evidence="7">
    <location>
        <begin position="1"/>
        <end position="21"/>
    </location>
</feature>
<proteinExistence type="predicted"/>
<evidence type="ECO:0000256" key="1">
    <source>
        <dbReference type="ARBA" id="ARBA00004167"/>
    </source>
</evidence>
<evidence type="ECO:0000313" key="9">
    <source>
        <dbReference type="EMBL" id="KAK4464522.1"/>
    </source>
</evidence>
<comment type="subcellular location">
    <subcellularLocation>
        <location evidence="1">Membrane</location>
        <topology evidence="1">Single-pass membrane protein</topology>
    </subcellularLocation>
</comment>
<dbReference type="SMART" id="SM00321">
    <property type="entry name" value="WSC"/>
    <property type="match status" value="1"/>
</dbReference>
<name>A0AAV9HUE2_9PEZI</name>
<protein>
    <submittedName>
        <fullName evidence="9">WSC domain-containing protein</fullName>
    </submittedName>
</protein>
<keyword evidence="2" id="KW-0812">Transmembrane</keyword>
<reference evidence="9" key="2">
    <citation type="submission" date="2023-06" db="EMBL/GenBank/DDBJ databases">
        <authorList>
            <consortium name="Lawrence Berkeley National Laboratory"/>
            <person name="Mondo S.J."/>
            <person name="Hensen N."/>
            <person name="Bonometti L."/>
            <person name="Westerberg I."/>
            <person name="Brannstrom I.O."/>
            <person name="Guillou S."/>
            <person name="Cros-Aarteil S."/>
            <person name="Calhoun S."/>
            <person name="Haridas S."/>
            <person name="Kuo A."/>
            <person name="Pangilinan J."/>
            <person name="Riley R."/>
            <person name="Labutti K."/>
            <person name="Andreopoulos B."/>
            <person name="Lipzen A."/>
            <person name="Chen C."/>
            <person name="Yanf M."/>
            <person name="Daum C."/>
            <person name="Ng V."/>
            <person name="Clum A."/>
            <person name="Steindorff A."/>
            <person name="Ohm R."/>
            <person name="Martin F."/>
            <person name="Silar P."/>
            <person name="Natvig D."/>
            <person name="Lalanne C."/>
            <person name="Gautier V."/>
            <person name="Ament-Velasquez S.L."/>
            <person name="Kruys A."/>
            <person name="Hutchinson M.I."/>
            <person name="Powell A.J."/>
            <person name="Barry K."/>
            <person name="Miller A.N."/>
            <person name="Grigoriev I.V."/>
            <person name="Debuchy R."/>
            <person name="Gladieux P."/>
            <person name="Thoren M.H."/>
            <person name="Johannesson H."/>
        </authorList>
    </citation>
    <scope>NUCLEOTIDE SEQUENCE</scope>
    <source>
        <strain evidence="9">PSN324</strain>
    </source>
</reference>
<evidence type="ECO:0000256" key="7">
    <source>
        <dbReference type="SAM" id="SignalP"/>
    </source>
</evidence>
<evidence type="ECO:0000313" key="10">
    <source>
        <dbReference type="Proteomes" id="UP001321749"/>
    </source>
</evidence>
<dbReference type="InterPro" id="IPR057231">
    <property type="entry name" value="DUF7909"/>
</dbReference>
<sequence>MINRKAIAAFLAGAAVTTAQCSIPPGTLPTNIGYNFRAQVQNASRPEVHNKYLNFLEAGGGDKHLFIGPVGTPTYDLTLVDGVIHQQASGVRAVIGGEFSEIDHTTKLFTTGRSDPAAQFQPTYACNPDTGLLQIELRLVRWVGHPDGGFICVRHSFDGSHEFRYDPPGNTLIDPARECIRVTLVVIPTGTAPTTLSTVVTSTTASSSTSVAVISSASTSVSVTSTSAAPTSTSSSLPYTDQTANGWRYIGCAPEERWATDGAFRTLSGATTSSDTMTNEACLAFCAAGGFAYGGTEWSRECWCGNSYASTRQPATTLASLAKCNYRCTGNSGQFCGGDSWLSLYAKCPTGGPCQNAVFS</sequence>
<evidence type="ECO:0000256" key="4">
    <source>
        <dbReference type="ARBA" id="ARBA00022989"/>
    </source>
</evidence>
<feature type="domain" description="WSC" evidence="8">
    <location>
        <begin position="246"/>
        <end position="348"/>
    </location>
</feature>
<keyword evidence="6" id="KW-0325">Glycoprotein</keyword>
<dbReference type="PANTHER" id="PTHR24269:SF16">
    <property type="entry name" value="PROTEIN SLG1"/>
    <property type="match status" value="1"/>
</dbReference>
<reference evidence="9" key="1">
    <citation type="journal article" date="2023" name="Mol. Phylogenet. Evol.">
        <title>Genome-scale phylogeny and comparative genomics of the fungal order Sordariales.</title>
        <authorList>
            <person name="Hensen N."/>
            <person name="Bonometti L."/>
            <person name="Westerberg I."/>
            <person name="Brannstrom I.O."/>
            <person name="Guillou S."/>
            <person name="Cros-Aarteil S."/>
            <person name="Calhoun S."/>
            <person name="Haridas S."/>
            <person name="Kuo A."/>
            <person name="Mondo S."/>
            <person name="Pangilinan J."/>
            <person name="Riley R."/>
            <person name="LaButti K."/>
            <person name="Andreopoulos B."/>
            <person name="Lipzen A."/>
            <person name="Chen C."/>
            <person name="Yan M."/>
            <person name="Daum C."/>
            <person name="Ng V."/>
            <person name="Clum A."/>
            <person name="Steindorff A."/>
            <person name="Ohm R.A."/>
            <person name="Martin F."/>
            <person name="Silar P."/>
            <person name="Natvig D.O."/>
            <person name="Lalanne C."/>
            <person name="Gautier V."/>
            <person name="Ament-Velasquez S.L."/>
            <person name="Kruys A."/>
            <person name="Hutchinson M.I."/>
            <person name="Powell A.J."/>
            <person name="Barry K."/>
            <person name="Miller A.N."/>
            <person name="Grigoriev I.V."/>
            <person name="Debuchy R."/>
            <person name="Gladieux P."/>
            <person name="Hiltunen Thoren M."/>
            <person name="Johannesson H."/>
        </authorList>
    </citation>
    <scope>NUCLEOTIDE SEQUENCE</scope>
    <source>
        <strain evidence="9">PSN324</strain>
    </source>
</reference>
<dbReference type="Pfam" id="PF25486">
    <property type="entry name" value="DUF7909"/>
    <property type="match status" value="1"/>
</dbReference>
<dbReference type="InterPro" id="IPR051836">
    <property type="entry name" value="Kremen_rcpt"/>
</dbReference>
<evidence type="ECO:0000256" key="3">
    <source>
        <dbReference type="ARBA" id="ARBA00022729"/>
    </source>
</evidence>
<keyword evidence="5" id="KW-0472">Membrane</keyword>
<evidence type="ECO:0000256" key="6">
    <source>
        <dbReference type="ARBA" id="ARBA00023180"/>
    </source>
</evidence>
<dbReference type="EMBL" id="MU864947">
    <property type="protein sequence ID" value="KAK4464522.1"/>
    <property type="molecule type" value="Genomic_DNA"/>
</dbReference>
<evidence type="ECO:0000256" key="2">
    <source>
        <dbReference type="ARBA" id="ARBA00022692"/>
    </source>
</evidence>
<comment type="caution">
    <text evidence="9">The sequence shown here is derived from an EMBL/GenBank/DDBJ whole genome shotgun (WGS) entry which is preliminary data.</text>
</comment>
<dbReference type="Proteomes" id="UP001321749">
    <property type="component" value="Unassembled WGS sequence"/>
</dbReference>
<dbReference type="PANTHER" id="PTHR24269">
    <property type="entry name" value="KREMEN PROTEIN"/>
    <property type="match status" value="1"/>
</dbReference>